<dbReference type="FunFam" id="1.10.287.950:FF:000001">
    <property type="entry name" value="Methyl-accepting chemotaxis sensory transducer"/>
    <property type="match status" value="1"/>
</dbReference>
<dbReference type="EMBL" id="CP101717">
    <property type="protein sequence ID" value="WLD59490.1"/>
    <property type="molecule type" value="Genomic_DNA"/>
</dbReference>
<comment type="subcellular location">
    <subcellularLocation>
        <location evidence="1">Membrane</location>
    </subcellularLocation>
</comment>
<organism evidence="8">
    <name type="scientific">Salinispirillum sp. LH 10-3-1</name>
    <dbReference type="NCBI Taxonomy" id="2952525"/>
    <lineage>
        <taxon>Bacteria</taxon>
        <taxon>Pseudomonadati</taxon>
        <taxon>Pseudomonadota</taxon>
        <taxon>Gammaproteobacteria</taxon>
        <taxon>Oceanospirillales</taxon>
        <taxon>Saccharospirillaceae</taxon>
        <taxon>Salinispirillum</taxon>
    </lineage>
</organism>
<keyword evidence="5" id="KW-0812">Transmembrane</keyword>
<dbReference type="GO" id="GO:0007165">
    <property type="term" value="P:signal transduction"/>
    <property type="evidence" value="ECO:0007669"/>
    <property type="project" value="UniProtKB-KW"/>
</dbReference>
<dbReference type="GO" id="GO:0016020">
    <property type="term" value="C:membrane"/>
    <property type="evidence" value="ECO:0007669"/>
    <property type="project" value="UniProtKB-SubCell"/>
</dbReference>
<dbReference type="GO" id="GO:0006935">
    <property type="term" value="P:chemotaxis"/>
    <property type="evidence" value="ECO:0007669"/>
    <property type="project" value="UniProtKB-ARBA"/>
</dbReference>
<gene>
    <name evidence="8" type="ORF">NFC81_06840</name>
</gene>
<protein>
    <submittedName>
        <fullName evidence="8">Methyl-accepting chemotaxis protein</fullName>
    </submittedName>
</protein>
<proteinExistence type="inferred from homology"/>
<evidence type="ECO:0000256" key="4">
    <source>
        <dbReference type="PROSITE-ProRule" id="PRU00284"/>
    </source>
</evidence>
<dbReference type="CDD" id="cd11386">
    <property type="entry name" value="MCP_signal"/>
    <property type="match status" value="1"/>
</dbReference>
<reference evidence="8" key="1">
    <citation type="submission" date="2022-07" db="EMBL/GenBank/DDBJ databases">
        <title>Complete genome sequence of Salinispirillum sp. LH10-3-1 capable of multiple carbohydrate inversion isolated from a soda lake.</title>
        <authorList>
            <person name="Liu J."/>
            <person name="Zhai Y."/>
            <person name="Zhang H."/>
            <person name="Yang H."/>
            <person name="Qu J."/>
            <person name="Li J."/>
        </authorList>
    </citation>
    <scope>NUCLEOTIDE SEQUENCE</scope>
    <source>
        <strain evidence="8">LH 10-3-1</strain>
    </source>
</reference>
<dbReference type="PANTHER" id="PTHR32089">
    <property type="entry name" value="METHYL-ACCEPTING CHEMOTAXIS PROTEIN MCPB"/>
    <property type="match status" value="1"/>
</dbReference>
<name>A0AB38YKR3_9GAMM</name>
<evidence type="ECO:0000259" key="6">
    <source>
        <dbReference type="PROSITE" id="PS50111"/>
    </source>
</evidence>
<dbReference type="InterPro" id="IPR004089">
    <property type="entry name" value="MCPsignal_dom"/>
</dbReference>
<sequence length="667" mass="73803">MNLSVVQRIVLGFAVLVAINLVNAMYAWRGQVAVKEQFNTIDQRIVPLRQALNDQIESLLLLNRVVTQFVAADSQEELDRLFGTFDGQIVAWETSVQDVADTGLTRNLDTSVYDQAVQDVRASVEIASFQFPARITFIANDRALRDLLSEFTDTWSRFDSDLESMEFLLRDNDLIGFFVPYVRRLGSEMDTSVSRLLTLETIQQVNFESLQQDSRVDEILGMLEAIGEEEERVRGDLQVYIEALQRLVNEDSGAYALQTQLIQANIDRREDLAEMEEYVDNALMGYRALVRDVQAANNRASAEALSTQETVQRVMWILTVIALLIAVVVAFGVSRVIRLPLNTILAALDRLQAGSLEDPRFGKIRQDEFGRIQTSMISVVRNLRTIVTQIREGSESVDQSVRQVVANSRTTRDLVSEQQGKTDQMATEVTEMEAAIAEVARSAQTSLEEVSSVNQRAIENQQKMDTAVQAIGVLKDSLVESSEVINSLSSESEQIREIVTVIQGIAEQTNLLALNAAIEAARAGEQGRGFAVVADEVRTLAQRTRSSTEDIDNMVQRLREKASAAVDHMTSNDAKADEVVLQAQTTAASLQEMLAGLSNIDQMAHQIATAAEEQSMVAKSVSEHVVEIAESASQVSENVSNNSRSFEEVAKTADGLQASVSHFQTDD</sequence>
<keyword evidence="5" id="KW-1133">Transmembrane helix</keyword>
<feature type="transmembrane region" description="Helical" evidence="5">
    <location>
        <begin position="314"/>
        <end position="333"/>
    </location>
</feature>
<dbReference type="PANTHER" id="PTHR32089:SF70">
    <property type="entry name" value="ENERGY TAXIS MODULATING METHYL ACCEPTING SENSORY TRANSDUCER"/>
    <property type="match status" value="1"/>
</dbReference>
<feature type="domain" description="HAMP" evidence="7">
    <location>
        <begin position="335"/>
        <end position="388"/>
    </location>
</feature>
<dbReference type="PROSITE" id="PS50885">
    <property type="entry name" value="HAMP"/>
    <property type="match status" value="1"/>
</dbReference>
<dbReference type="SMART" id="SM00283">
    <property type="entry name" value="MA"/>
    <property type="match status" value="1"/>
</dbReference>
<feature type="domain" description="Methyl-accepting transducer" evidence="6">
    <location>
        <begin position="393"/>
        <end position="629"/>
    </location>
</feature>
<keyword evidence="5" id="KW-0472">Membrane</keyword>
<dbReference type="PROSITE" id="PS50111">
    <property type="entry name" value="CHEMOTAXIS_TRANSDUC_2"/>
    <property type="match status" value="1"/>
</dbReference>
<comment type="similarity">
    <text evidence="3">Belongs to the methyl-accepting chemotaxis (MCP) protein family.</text>
</comment>
<dbReference type="InterPro" id="IPR003660">
    <property type="entry name" value="HAMP_dom"/>
</dbReference>
<evidence type="ECO:0000256" key="1">
    <source>
        <dbReference type="ARBA" id="ARBA00004370"/>
    </source>
</evidence>
<dbReference type="SUPFAM" id="SSF58104">
    <property type="entry name" value="Methyl-accepting chemotaxis protein (MCP) signaling domain"/>
    <property type="match status" value="1"/>
</dbReference>
<dbReference type="Pfam" id="PF00015">
    <property type="entry name" value="MCPsignal"/>
    <property type="match status" value="1"/>
</dbReference>
<evidence type="ECO:0000313" key="8">
    <source>
        <dbReference type="EMBL" id="WLD59490.1"/>
    </source>
</evidence>
<evidence type="ECO:0000256" key="5">
    <source>
        <dbReference type="SAM" id="Phobius"/>
    </source>
</evidence>
<dbReference type="RefSeq" id="WP_304996782.1">
    <property type="nucleotide sequence ID" value="NZ_CP101717.1"/>
</dbReference>
<accession>A0AB38YKR3</accession>
<dbReference type="AlphaFoldDB" id="A0AB38YKR3"/>
<keyword evidence="2 4" id="KW-0807">Transducer</keyword>
<dbReference type="Gene3D" id="1.10.287.950">
    <property type="entry name" value="Methyl-accepting chemotaxis protein"/>
    <property type="match status" value="1"/>
</dbReference>
<evidence type="ECO:0000259" key="7">
    <source>
        <dbReference type="PROSITE" id="PS50885"/>
    </source>
</evidence>
<evidence type="ECO:0000256" key="3">
    <source>
        <dbReference type="ARBA" id="ARBA00029447"/>
    </source>
</evidence>
<evidence type="ECO:0000256" key="2">
    <source>
        <dbReference type="ARBA" id="ARBA00023224"/>
    </source>
</evidence>